<dbReference type="Gene3D" id="3.40.50.410">
    <property type="entry name" value="von Willebrand factor, type A domain"/>
    <property type="match status" value="1"/>
</dbReference>
<protein>
    <recommendedName>
        <fullName evidence="2">VWFA domain-containing protein</fullName>
    </recommendedName>
</protein>
<sequence length="287" mass="31951">MKYIYIFVAALLVWGCGSEPPSSTQSQSTSQTPTPQSPAPEPPPKVVKTKTPEDWIRIWPEPDPSIVVEPADNIYAWNYLIIFDGSGSMNFDYCGAESNKIGRKANGEPMVRMDLILPAAQAFVDKVPPDANLGFMKFEGGKLYEVVPLGLNNRRQVKQEMEMVKPKGGTPLKSSIQEGYKILETQARRQDGYGHLVMLVVTDGAPSDNEDPVRIAKQVRRISPVRIDTIGLCQAEDHRLNIPGYTNYYPADDPDKLDQSFAEVLAEAETFENINLDEMDFEGLVID</sequence>
<proteinExistence type="predicted"/>
<comment type="caution">
    <text evidence="3">The sequence shown here is derived from an EMBL/GenBank/DDBJ whole genome shotgun (WGS) entry which is preliminary data.</text>
</comment>
<dbReference type="CDD" id="cd00198">
    <property type="entry name" value="vWFA"/>
    <property type="match status" value="1"/>
</dbReference>
<dbReference type="SUPFAM" id="SSF53300">
    <property type="entry name" value="vWA-like"/>
    <property type="match status" value="1"/>
</dbReference>
<feature type="domain" description="VWFA" evidence="2">
    <location>
        <begin position="78"/>
        <end position="265"/>
    </location>
</feature>
<dbReference type="AlphaFoldDB" id="A0A0F9IF23"/>
<organism evidence="3">
    <name type="scientific">marine sediment metagenome</name>
    <dbReference type="NCBI Taxonomy" id="412755"/>
    <lineage>
        <taxon>unclassified sequences</taxon>
        <taxon>metagenomes</taxon>
        <taxon>ecological metagenomes</taxon>
    </lineage>
</organism>
<dbReference type="PROSITE" id="PS50234">
    <property type="entry name" value="VWFA"/>
    <property type="match status" value="1"/>
</dbReference>
<dbReference type="EMBL" id="LAZR01012559">
    <property type="protein sequence ID" value="KKM26201.1"/>
    <property type="molecule type" value="Genomic_DNA"/>
</dbReference>
<dbReference type="SMART" id="SM00327">
    <property type="entry name" value="VWA"/>
    <property type="match status" value="1"/>
</dbReference>
<gene>
    <name evidence="3" type="ORF">LCGC14_1587150</name>
</gene>
<dbReference type="InterPro" id="IPR002035">
    <property type="entry name" value="VWF_A"/>
</dbReference>
<dbReference type="Pfam" id="PF00092">
    <property type="entry name" value="VWA"/>
    <property type="match status" value="1"/>
</dbReference>
<accession>A0A0F9IF23</accession>
<feature type="region of interest" description="Disordered" evidence="1">
    <location>
        <begin position="20"/>
        <end position="47"/>
    </location>
</feature>
<evidence type="ECO:0000259" key="2">
    <source>
        <dbReference type="PROSITE" id="PS50234"/>
    </source>
</evidence>
<dbReference type="InterPro" id="IPR036465">
    <property type="entry name" value="vWFA_dom_sf"/>
</dbReference>
<feature type="compositionally biased region" description="Low complexity" evidence="1">
    <location>
        <begin position="20"/>
        <end position="34"/>
    </location>
</feature>
<name>A0A0F9IF23_9ZZZZ</name>
<evidence type="ECO:0000256" key="1">
    <source>
        <dbReference type="SAM" id="MobiDB-lite"/>
    </source>
</evidence>
<evidence type="ECO:0000313" key="3">
    <source>
        <dbReference type="EMBL" id="KKM26201.1"/>
    </source>
</evidence>
<reference evidence="3" key="1">
    <citation type="journal article" date="2015" name="Nature">
        <title>Complex archaea that bridge the gap between prokaryotes and eukaryotes.</title>
        <authorList>
            <person name="Spang A."/>
            <person name="Saw J.H."/>
            <person name="Jorgensen S.L."/>
            <person name="Zaremba-Niedzwiedzka K."/>
            <person name="Martijn J."/>
            <person name="Lind A.E."/>
            <person name="van Eijk R."/>
            <person name="Schleper C."/>
            <person name="Guy L."/>
            <person name="Ettema T.J."/>
        </authorList>
    </citation>
    <scope>NUCLEOTIDE SEQUENCE</scope>
</reference>
<feature type="compositionally biased region" description="Pro residues" evidence="1">
    <location>
        <begin position="35"/>
        <end position="45"/>
    </location>
</feature>